<dbReference type="Proteomes" id="UP000500938">
    <property type="component" value="Chromosome"/>
</dbReference>
<keyword evidence="4 5" id="KW-0413">Isomerase</keyword>
<dbReference type="AlphaFoldDB" id="A0A6M4IVP8"/>
<evidence type="ECO:0000256" key="2">
    <source>
        <dbReference type="ARBA" id="ARBA00006577"/>
    </source>
</evidence>
<organism evidence="9 10">
    <name type="scientific">Gemmatimonas groenlandica</name>
    <dbReference type="NCBI Taxonomy" id="2732249"/>
    <lineage>
        <taxon>Bacteria</taxon>
        <taxon>Pseudomonadati</taxon>
        <taxon>Gemmatimonadota</taxon>
        <taxon>Gemmatimonadia</taxon>
        <taxon>Gemmatimonadales</taxon>
        <taxon>Gemmatimonadaceae</taxon>
        <taxon>Gemmatimonas</taxon>
    </lineage>
</organism>
<keyword evidence="10" id="KW-1185">Reference proteome</keyword>
<evidence type="ECO:0000256" key="5">
    <source>
        <dbReference type="PROSITE-ProRule" id="PRU00277"/>
    </source>
</evidence>
<dbReference type="GO" id="GO:0003755">
    <property type="term" value="F:peptidyl-prolyl cis-trans isomerase activity"/>
    <property type="evidence" value="ECO:0007669"/>
    <property type="project" value="UniProtKB-UniRule"/>
</dbReference>
<sequence length="145" mass="15587">MALFSLRAIDLSVGAGTPLSAGRCVYVHYTGWTTDGKKFDSSRDTTNAGRVKDPISFPQGFRRVIAGWDLGFQGMNVGGSRRLIIPWQLAYGEKGRPPVIPERATLIFDVELMQVADTVPRADGAPRPAGQAPSCPAWSAVKTAP</sequence>
<dbReference type="PANTHER" id="PTHR43811:SF19">
    <property type="entry name" value="39 KDA FK506-BINDING NUCLEAR PROTEIN"/>
    <property type="match status" value="1"/>
</dbReference>
<dbReference type="EMBL" id="CP053085">
    <property type="protein sequence ID" value="QJR38238.1"/>
    <property type="molecule type" value="Genomic_DNA"/>
</dbReference>
<evidence type="ECO:0000313" key="9">
    <source>
        <dbReference type="EMBL" id="QJR38238.1"/>
    </source>
</evidence>
<keyword evidence="3 5" id="KW-0697">Rotamase</keyword>
<evidence type="ECO:0000256" key="3">
    <source>
        <dbReference type="ARBA" id="ARBA00023110"/>
    </source>
</evidence>
<comment type="catalytic activity">
    <reaction evidence="1 5 6">
        <text>[protein]-peptidylproline (omega=180) = [protein]-peptidylproline (omega=0)</text>
        <dbReference type="Rhea" id="RHEA:16237"/>
        <dbReference type="Rhea" id="RHEA-COMP:10747"/>
        <dbReference type="Rhea" id="RHEA-COMP:10748"/>
        <dbReference type="ChEBI" id="CHEBI:83833"/>
        <dbReference type="ChEBI" id="CHEBI:83834"/>
        <dbReference type="EC" id="5.2.1.8"/>
    </reaction>
</comment>
<evidence type="ECO:0000256" key="4">
    <source>
        <dbReference type="ARBA" id="ARBA00023235"/>
    </source>
</evidence>
<feature type="region of interest" description="Disordered" evidence="7">
    <location>
        <begin position="121"/>
        <end position="145"/>
    </location>
</feature>
<evidence type="ECO:0000313" key="10">
    <source>
        <dbReference type="Proteomes" id="UP000500938"/>
    </source>
</evidence>
<feature type="domain" description="PPIase FKBP-type" evidence="8">
    <location>
        <begin position="22"/>
        <end position="116"/>
    </location>
</feature>
<reference evidence="9 10" key="1">
    <citation type="submission" date="2020-05" db="EMBL/GenBank/DDBJ databases">
        <title>Complete genome sequence of Gemmatimonas greenlandica TET16.</title>
        <authorList>
            <person name="Zeng Y."/>
        </authorList>
    </citation>
    <scope>NUCLEOTIDE SEQUENCE [LARGE SCALE GENOMIC DNA]</scope>
    <source>
        <strain evidence="9 10">TET16</strain>
    </source>
</reference>
<gene>
    <name evidence="9" type="ORF">HKW67_13755</name>
</gene>
<proteinExistence type="inferred from homology"/>
<dbReference type="FunFam" id="3.10.50.40:FF:000006">
    <property type="entry name" value="Peptidyl-prolyl cis-trans isomerase"/>
    <property type="match status" value="1"/>
</dbReference>
<protein>
    <recommendedName>
        <fullName evidence="6">Peptidyl-prolyl cis-trans isomerase</fullName>
        <ecNumber evidence="6">5.2.1.8</ecNumber>
    </recommendedName>
</protein>
<dbReference type="Pfam" id="PF00254">
    <property type="entry name" value="FKBP_C"/>
    <property type="match status" value="1"/>
</dbReference>
<comment type="similarity">
    <text evidence="2 6">Belongs to the FKBP-type PPIase family.</text>
</comment>
<dbReference type="InterPro" id="IPR046357">
    <property type="entry name" value="PPIase_dom_sf"/>
</dbReference>
<dbReference type="PROSITE" id="PS50059">
    <property type="entry name" value="FKBP_PPIASE"/>
    <property type="match status" value="1"/>
</dbReference>
<dbReference type="SUPFAM" id="SSF54534">
    <property type="entry name" value="FKBP-like"/>
    <property type="match status" value="1"/>
</dbReference>
<dbReference type="Gene3D" id="3.10.50.40">
    <property type="match status" value="1"/>
</dbReference>
<accession>A0A6M4IVP8</accession>
<dbReference type="PANTHER" id="PTHR43811">
    <property type="entry name" value="FKBP-TYPE PEPTIDYL-PROLYL CIS-TRANS ISOMERASE FKPA"/>
    <property type="match status" value="1"/>
</dbReference>
<dbReference type="EC" id="5.2.1.8" evidence="6"/>
<name>A0A6M4IVP8_9BACT</name>
<evidence type="ECO:0000256" key="1">
    <source>
        <dbReference type="ARBA" id="ARBA00000971"/>
    </source>
</evidence>
<dbReference type="InterPro" id="IPR001179">
    <property type="entry name" value="PPIase_FKBP_dom"/>
</dbReference>
<dbReference type="KEGG" id="ggr:HKW67_13755"/>
<evidence type="ECO:0000256" key="6">
    <source>
        <dbReference type="RuleBase" id="RU003915"/>
    </source>
</evidence>
<evidence type="ECO:0000259" key="8">
    <source>
        <dbReference type="PROSITE" id="PS50059"/>
    </source>
</evidence>
<evidence type="ECO:0000256" key="7">
    <source>
        <dbReference type="SAM" id="MobiDB-lite"/>
    </source>
</evidence>